<dbReference type="Proteomes" id="UP001295740">
    <property type="component" value="Unassembled WGS sequence"/>
</dbReference>
<feature type="domain" description="Protein kinase" evidence="2">
    <location>
        <begin position="56"/>
        <end position="335"/>
    </location>
</feature>
<evidence type="ECO:0000256" key="1">
    <source>
        <dbReference type="SAM" id="SignalP"/>
    </source>
</evidence>
<comment type="caution">
    <text evidence="3">The sequence shown here is derived from an EMBL/GenBank/DDBJ whole genome shotgun (WGS) entry which is preliminary data.</text>
</comment>
<evidence type="ECO:0000313" key="3">
    <source>
        <dbReference type="EMBL" id="CAJ2511516.1"/>
    </source>
</evidence>
<dbReference type="PROSITE" id="PS50011">
    <property type="entry name" value="PROTEIN_KINASE_DOM"/>
    <property type="match status" value="1"/>
</dbReference>
<name>A0AAI8VP91_9PEZI</name>
<feature type="chain" id="PRO_5042502017" evidence="1">
    <location>
        <begin position="22"/>
        <end position="336"/>
    </location>
</feature>
<dbReference type="InterPro" id="IPR000719">
    <property type="entry name" value="Prot_kinase_dom"/>
</dbReference>
<feature type="signal peptide" evidence="1">
    <location>
        <begin position="1"/>
        <end position="21"/>
    </location>
</feature>
<evidence type="ECO:0000259" key="2">
    <source>
        <dbReference type="PROSITE" id="PS50011"/>
    </source>
</evidence>
<dbReference type="SMART" id="SM00220">
    <property type="entry name" value="S_TKc"/>
    <property type="match status" value="1"/>
</dbReference>
<organism evidence="3 4">
    <name type="scientific">Anthostomella pinea</name>
    <dbReference type="NCBI Taxonomy" id="933095"/>
    <lineage>
        <taxon>Eukaryota</taxon>
        <taxon>Fungi</taxon>
        <taxon>Dikarya</taxon>
        <taxon>Ascomycota</taxon>
        <taxon>Pezizomycotina</taxon>
        <taxon>Sordariomycetes</taxon>
        <taxon>Xylariomycetidae</taxon>
        <taxon>Xylariales</taxon>
        <taxon>Xylariaceae</taxon>
        <taxon>Anthostomella</taxon>
    </lineage>
</organism>
<keyword evidence="4" id="KW-1185">Reference proteome</keyword>
<reference evidence="3" key="1">
    <citation type="submission" date="2023-10" db="EMBL/GenBank/DDBJ databases">
        <authorList>
            <person name="Hackl T."/>
        </authorList>
    </citation>
    <scope>NUCLEOTIDE SEQUENCE</scope>
</reference>
<protein>
    <submittedName>
        <fullName evidence="3">Uu.00g071410.m01.CDS01</fullName>
    </submittedName>
</protein>
<dbReference type="PANTHER" id="PTHR44167">
    <property type="entry name" value="OVARIAN-SPECIFIC SERINE/THREONINE-PROTEIN KINASE LOK-RELATED"/>
    <property type="match status" value="1"/>
</dbReference>
<dbReference type="SUPFAM" id="SSF56112">
    <property type="entry name" value="Protein kinase-like (PK-like)"/>
    <property type="match status" value="1"/>
</dbReference>
<dbReference type="GO" id="GO:0005634">
    <property type="term" value="C:nucleus"/>
    <property type="evidence" value="ECO:0007669"/>
    <property type="project" value="TreeGrafter"/>
</dbReference>
<gene>
    <name evidence="3" type="ORF">KHLLAP_LOCUS11984</name>
</gene>
<dbReference type="AlphaFoldDB" id="A0AAI8VP91"/>
<dbReference type="InterPro" id="IPR011009">
    <property type="entry name" value="Kinase-like_dom_sf"/>
</dbReference>
<dbReference type="PANTHER" id="PTHR44167:SF24">
    <property type="entry name" value="SERINE_THREONINE-PROTEIN KINASE CHK2"/>
    <property type="match status" value="1"/>
</dbReference>
<proteinExistence type="predicted"/>
<dbReference type="GO" id="GO:0005524">
    <property type="term" value="F:ATP binding"/>
    <property type="evidence" value="ECO:0007669"/>
    <property type="project" value="InterPro"/>
</dbReference>
<dbReference type="EMBL" id="CAUWAG010000018">
    <property type="protein sequence ID" value="CAJ2511516.1"/>
    <property type="molecule type" value="Genomic_DNA"/>
</dbReference>
<dbReference type="GO" id="GO:0005737">
    <property type="term" value="C:cytoplasm"/>
    <property type="evidence" value="ECO:0007669"/>
    <property type="project" value="TreeGrafter"/>
</dbReference>
<evidence type="ECO:0000313" key="4">
    <source>
        <dbReference type="Proteomes" id="UP001295740"/>
    </source>
</evidence>
<sequence length="336" mass="37184">MVSLRKLAFTLLAYTATPALSTPIAHPRDLPTTLTTRFTPFNVGHVDQVGGKKFTNFNNQPIGTGGAAHIYEGVMDGQRVVIKICRQEPNGDQHYLELCRGEITVMKELEGILEGHAPKLLAHDDNGSQVRIVMNRAEGGDLFDATSDGYAKSLDGKSRRKIAKDILGIVTKLHAEGWAYRDLSLENIMFADANKADGTLWLIDPAWAIDGESKFSGGVTEHYLAPELIASREGEKSEPIDQRPADVYAVGIDMLIFVCGINMNFFTSKGYFPLNLSTKDRQQKLQSILGKYYKLVGNKDLLNLLAQMIEPNPANRITAKDALNKVQNLKDYDFNL</sequence>
<dbReference type="Gene3D" id="1.10.510.10">
    <property type="entry name" value="Transferase(Phosphotransferase) domain 1"/>
    <property type="match status" value="1"/>
</dbReference>
<dbReference type="GO" id="GO:0004674">
    <property type="term" value="F:protein serine/threonine kinase activity"/>
    <property type="evidence" value="ECO:0007669"/>
    <property type="project" value="TreeGrafter"/>
</dbReference>
<keyword evidence="1" id="KW-0732">Signal</keyword>
<accession>A0AAI8VP91</accession>
<dbReference type="Gene3D" id="3.30.200.20">
    <property type="entry name" value="Phosphorylase Kinase, domain 1"/>
    <property type="match status" value="1"/>
</dbReference>
<dbReference type="GO" id="GO:0044773">
    <property type="term" value="P:mitotic DNA damage checkpoint signaling"/>
    <property type="evidence" value="ECO:0007669"/>
    <property type="project" value="TreeGrafter"/>
</dbReference>
<dbReference type="Pfam" id="PF00069">
    <property type="entry name" value="Pkinase"/>
    <property type="match status" value="1"/>
</dbReference>